<name>A0A9D3PEB2_MEGAT</name>
<dbReference type="InterPro" id="IPR055356">
    <property type="entry name" value="ZP-N"/>
</dbReference>
<dbReference type="PROSITE" id="PS51034">
    <property type="entry name" value="ZP_2"/>
    <property type="match status" value="1"/>
</dbReference>
<feature type="domain" description="ZP" evidence="4">
    <location>
        <begin position="380"/>
        <end position="630"/>
    </location>
</feature>
<keyword evidence="1" id="KW-0732">Signal</keyword>
<dbReference type="EMBL" id="JAFDVH010000020">
    <property type="protein sequence ID" value="KAG7458439.1"/>
    <property type="molecule type" value="Genomic_DNA"/>
</dbReference>
<reference evidence="5" key="1">
    <citation type="submission" date="2021-01" db="EMBL/GenBank/DDBJ databases">
        <authorList>
            <person name="Zahm M."/>
            <person name="Roques C."/>
            <person name="Cabau C."/>
            <person name="Klopp C."/>
            <person name="Donnadieu C."/>
            <person name="Jouanno E."/>
            <person name="Lampietro C."/>
            <person name="Louis A."/>
            <person name="Herpin A."/>
            <person name="Echchiki A."/>
            <person name="Berthelot C."/>
            <person name="Parey E."/>
            <person name="Roest-Crollius H."/>
            <person name="Braasch I."/>
            <person name="Postlethwait J."/>
            <person name="Bobe J."/>
            <person name="Montfort J."/>
            <person name="Bouchez O."/>
            <person name="Begum T."/>
            <person name="Mejri S."/>
            <person name="Adams A."/>
            <person name="Chen W.-J."/>
            <person name="Guiguen Y."/>
        </authorList>
    </citation>
    <scope>NUCLEOTIDE SEQUENCE</scope>
    <source>
        <strain evidence="5">YG-15Mar2019-1</strain>
        <tissue evidence="5">Brain</tissue>
    </source>
</reference>
<dbReference type="InterPro" id="IPR055355">
    <property type="entry name" value="ZP-C"/>
</dbReference>
<proteinExistence type="predicted"/>
<dbReference type="PANTHER" id="PTHR14002">
    <property type="entry name" value="ENDOGLIN/TGF-BETA RECEPTOR TYPE III"/>
    <property type="match status" value="1"/>
</dbReference>
<dbReference type="InterPro" id="IPR001507">
    <property type="entry name" value="ZP_dom"/>
</dbReference>
<gene>
    <name evidence="5" type="ORF">MATL_G00220240</name>
</gene>
<dbReference type="Pfam" id="PF00100">
    <property type="entry name" value="Zona_pellucida"/>
    <property type="match status" value="1"/>
</dbReference>
<comment type="caution">
    <text evidence="5">The sequence shown here is derived from an EMBL/GenBank/DDBJ whole genome shotgun (WGS) entry which is preliminary data.</text>
</comment>
<keyword evidence="6" id="KW-1185">Reference proteome</keyword>
<dbReference type="Gene3D" id="2.60.40.3210">
    <property type="entry name" value="Zona pellucida, ZP-N domain"/>
    <property type="match status" value="1"/>
</dbReference>
<dbReference type="InterPro" id="IPR042235">
    <property type="entry name" value="ZP-C_dom"/>
</dbReference>
<evidence type="ECO:0000256" key="3">
    <source>
        <dbReference type="SAM" id="MobiDB-lite"/>
    </source>
</evidence>
<organism evidence="5 6">
    <name type="scientific">Megalops atlanticus</name>
    <name type="common">Tarpon</name>
    <name type="synonym">Clupea gigantea</name>
    <dbReference type="NCBI Taxonomy" id="7932"/>
    <lineage>
        <taxon>Eukaryota</taxon>
        <taxon>Metazoa</taxon>
        <taxon>Chordata</taxon>
        <taxon>Craniata</taxon>
        <taxon>Vertebrata</taxon>
        <taxon>Euteleostomi</taxon>
        <taxon>Actinopterygii</taxon>
        <taxon>Neopterygii</taxon>
        <taxon>Teleostei</taxon>
        <taxon>Elopiformes</taxon>
        <taxon>Megalopidae</taxon>
        <taxon>Megalops</taxon>
    </lineage>
</organism>
<dbReference type="Gene3D" id="2.60.40.4100">
    <property type="entry name" value="Zona pellucida, ZP-C domain"/>
    <property type="match status" value="1"/>
</dbReference>
<dbReference type="AlphaFoldDB" id="A0A9D3PEB2"/>
<dbReference type="SMART" id="SM00241">
    <property type="entry name" value="ZP"/>
    <property type="match status" value="1"/>
</dbReference>
<dbReference type="OrthoDB" id="10063988at2759"/>
<dbReference type="Proteomes" id="UP001046870">
    <property type="component" value="Chromosome 20"/>
</dbReference>
<evidence type="ECO:0000313" key="5">
    <source>
        <dbReference type="EMBL" id="KAG7458439.1"/>
    </source>
</evidence>
<sequence>MDTRPAVVFVSSFVAQMWWCWVSELLAGVLCQLLLSPGCEAYSLGAVVTMVPLDVEGGQKVTAHVNVMAPAPCPPLQESVCEGTDCVTHVTSSPLSGLYPSPGWCLRQWQSVVPSNHTSHPQLGSMVNEVMPAWVELSIRPDTQKVNQPPQVALPPPLRASENCPRRFSLSVRDTDGDQVRCRYARAKLGECQGCSVPAFLQLDEVECVLIYDGKGQMGTYTVALIVEDFPAVLLSNDVHSDGMALSSTPLHVSLTVEGESSHCQAMPAFTGRTPAGEARFTVMPYGEVSIIIDAQSSSERVTEIAVVGPPGLWMSALTGNQSAGSPASISIVWVRSPNNLLHLLPICFTANTNSLQSDFRCVWIEQKTMDPLPPGTVLECGQKEMNLVLPLSSLQDLPLSDLQLNDASCPISNNDTHLMAQISLTGCGTKIVHSGWELVYTNTLRSVRPPSTISRLPSLVLPLACRLPALQRQAPAYSISVPMEEEAFGAVHFWLEFHRPGEGPLANQTRIMSTQVQEATLGVRSTSHLEMLDLHVFSDCQLERAELMVGTCMKSETPDFQVAHPILQSGCVSDNTTLELLIQNAMAKVFRINLPALGNSGSTMYVECKVHLCVTMKPSQKCPDECGGSMDRSMVESLLTHTYTVRSGPVFLTDTPPNTIITTSNTTTTTKSNPKATPATTPSHAPEDNCTMAMGLAMGILHMLIRSLLH</sequence>
<evidence type="ECO:0000256" key="2">
    <source>
        <dbReference type="ARBA" id="ARBA00023157"/>
    </source>
</evidence>
<dbReference type="Pfam" id="PF23344">
    <property type="entry name" value="ZP-N"/>
    <property type="match status" value="1"/>
</dbReference>
<evidence type="ECO:0000256" key="1">
    <source>
        <dbReference type="ARBA" id="ARBA00022729"/>
    </source>
</evidence>
<keyword evidence="2" id="KW-1015">Disulfide bond</keyword>
<evidence type="ECO:0000313" key="6">
    <source>
        <dbReference type="Proteomes" id="UP001046870"/>
    </source>
</evidence>
<dbReference type="PANTHER" id="PTHR14002:SF43">
    <property type="entry name" value="DELTA-LIKE PROTEIN"/>
    <property type="match status" value="1"/>
</dbReference>
<protein>
    <recommendedName>
        <fullName evidence="4">ZP domain-containing protein</fullName>
    </recommendedName>
</protein>
<evidence type="ECO:0000259" key="4">
    <source>
        <dbReference type="PROSITE" id="PS51034"/>
    </source>
</evidence>
<feature type="region of interest" description="Disordered" evidence="3">
    <location>
        <begin position="664"/>
        <end position="689"/>
    </location>
</feature>
<feature type="compositionally biased region" description="Low complexity" evidence="3">
    <location>
        <begin position="664"/>
        <end position="684"/>
    </location>
</feature>
<accession>A0A9D3PEB2</accession>